<organism evidence="18 19">
    <name type="scientific">Persicobacter psychrovividus</name>
    <dbReference type="NCBI Taxonomy" id="387638"/>
    <lineage>
        <taxon>Bacteria</taxon>
        <taxon>Pseudomonadati</taxon>
        <taxon>Bacteroidota</taxon>
        <taxon>Cytophagia</taxon>
        <taxon>Cytophagales</taxon>
        <taxon>Persicobacteraceae</taxon>
        <taxon>Persicobacter</taxon>
    </lineage>
</organism>
<evidence type="ECO:0000256" key="13">
    <source>
        <dbReference type="ARBA" id="ARBA00026054"/>
    </source>
</evidence>
<comment type="subunit">
    <text evidence="13">F-type ATPases have 2 components, F(1) - the catalytic core - and F(0) - the membrane proton channel. F(1) has five subunits: alpha(3), beta(3), gamma(1), delta(1), epsilon(1). F(0) has four main subunits: a(1), b(2) and c(10-14). The alpha and beta chains form an alternating ring which encloses part of the gamma chain. F(1) is attached to F(0) by a central stalk formed by the gamma and epsilon chains, while a peripheral stalk is formed by the delta and b chains.</text>
</comment>
<keyword evidence="6 15" id="KW-0375">Hydrogen ion transport</keyword>
<keyword evidence="8 15" id="KW-0406">Ion transport</keyword>
<keyword evidence="7 15" id="KW-1133">Transmembrane helix</keyword>
<keyword evidence="2 15" id="KW-0813">Transport</keyword>
<dbReference type="InterPro" id="IPR002146">
    <property type="entry name" value="ATP_synth_b/b'su_bac/chlpt"/>
</dbReference>
<evidence type="ECO:0000256" key="3">
    <source>
        <dbReference type="ARBA" id="ARBA00022475"/>
    </source>
</evidence>
<protein>
    <recommendedName>
        <fullName evidence="15">ATP synthase subunit b</fullName>
    </recommendedName>
    <alternativeName>
        <fullName evidence="15">ATP synthase F(0) sector subunit b</fullName>
    </alternativeName>
    <alternativeName>
        <fullName evidence="15">ATPase subunit I</fullName>
    </alternativeName>
    <alternativeName>
        <fullName evidence="15">F-type ATPase subunit b</fullName>
        <shortName evidence="15">F-ATPase subunit b</shortName>
    </alternativeName>
</protein>
<evidence type="ECO:0000256" key="6">
    <source>
        <dbReference type="ARBA" id="ARBA00022781"/>
    </source>
</evidence>
<dbReference type="EMBL" id="AP025292">
    <property type="protein sequence ID" value="BDD00223.1"/>
    <property type="molecule type" value="Genomic_DNA"/>
</dbReference>
<keyword evidence="3 15" id="KW-1003">Cell membrane</keyword>
<feature type="transmembrane region" description="Helical" evidence="15">
    <location>
        <begin position="6"/>
        <end position="30"/>
    </location>
</feature>
<sequence>MDLITPGIGLIIWQILVFVALLIILGKFAWKPILKGVKDRESAIEDALAAADKAKEEMKNLQAGNAKLIEEARKEREKIVAAAQTAANKVKEEAKADAQQIADKMIADAQAAIAAEKRAALAEVKNQVAEFSVEVAEVILREKLASQEAQKALVDRYVSDLKIS</sequence>
<keyword evidence="19" id="KW-1185">Reference proteome</keyword>
<proteinExistence type="inferred from homology"/>
<evidence type="ECO:0000256" key="7">
    <source>
        <dbReference type="ARBA" id="ARBA00022989"/>
    </source>
</evidence>
<feature type="coiled-coil region" evidence="17">
    <location>
        <begin position="37"/>
        <end position="89"/>
    </location>
</feature>
<dbReference type="HAMAP" id="MF_01398">
    <property type="entry name" value="ATP_synth_b_bprime"/>
    <property type="match status" value="1"/>
</dbReference>
<keyword evidence="10 15" id="KW-0066">ATP synthesis</keyword>
<comment type="function">
    <text evidence="12">Component of the F(0) channel, it forms part of the peripheral stalk, linking F(1) to F(0). The b'-subunit is a diverged and duplicated form of b found in plants and photosynthetic bacteria.</text>
</comment>
<dbReference type="Pfam" id="PF00430">
    <property type="entry name" value="ATP-synt_B"/>
    <property type="match status" value="1"/>
</dbReference>
<dbReference type="InterPro" id="IPR005864">
    <property type="entry name" value="ATP_synth_F0_bsu_bac"/>
</dbReference>
<dbReference type="Proteomes" id="UP001354989">
    <property type="component" value="Chromosome"/>
</dbReference>
<evidence type="ECO:0000256" key="15">
    <source>
        <dbReference type="HAMAP-Rule" id="MF_01398"/>
    </source>
</evidence>
<evidence type="ECO:0000256" key="12">
    <source>
        <dbReference type="ARBA" id="ARBA00025614"/>
    </source>
</evidence>
<evidence type="ECO:0000256" key="9">
    <source>
        <dbReference type="ARBA" id="ARBA00023136"/>
    </source>
</evidence>
<evidence type="ECO:0000256" key="17">
    <source>
        <dbReference type="SAM" id="Coils"/>
    </source>
</evidence>
<keyword evidence="17" id="KW-0175">Coiled coil</keyword>
<keyword evidence="5 15" id="KW-0812">Transmembrane</keyword>
<evidence type="ECO:0000256" key="8">
    <source>
        <dbReference type="ARBA" id="ARBA00023065"/>
    </source>
</evidence>
<keyword evidence="9 15" id="KW-0472">Membrane</keyword>
<evidence type="ECO:0000313" key="19">
    <source>
        <dbReference type="Proteomes" id="UP001354989"/>
    </source>
</evidence>
<accession>A0ABN6LEY7</accession>
<evidence type="ECO:0000256" key="5">
    <source>
        <dbReference type="ARBA" id="ARBA00022692"/>
    </source>
</evidence>
<evidence type="ECO:0000256" key="14">
    <source>
        <dbReference type="ARBA" id="ARBA00037847"/>
    </source>
</evidence>
<keyword evidence="4 15" id="KW-0138">CF(0)</keyword>
<comment type="subunit">
    <text evidence="15">F-type ATPases have 2 components, F(1) - the catalytic core - and F(0) - the membrane proton channel. F(1) has five subunits: alpha(3), beta(3), gamma(1), delta(1), epsilon(1). F(0) has three main subunits: a(1), b(2) and c(10-14). The alpha and beta chains form an alternating ring which encloses part of the gamma chain. F(1) is attached to F(0) by a central stalk formed by the gamma and epsilon chains, while a peripheral stalk is formed by the delta and b chains.</text>
</comment>
<name>A0ABN6LEY7_9BACT</name>
<evidence type="ECO:0000256" key="11">
    <source>
        <dbReference type="ARBA" id="ARBA00025198"/>
    </source>
</evidence>
<dbReference type="InterPro" id="IPR050059">
    <property type="entry name" value="ATP_synthase_B_chain"/>
</dbReference>
<dbReference type="NCBIfam" id="TIGR01144">
    <property type="entry name" value="ATP_synt_b"/>
    <property type="match status" value="1"/>
</dbReference>
<comment type="similarity">
    <text evidence="1 15 16">Belongs to the ATPase B chain family.</text>
</comment>
<evidence type="ECO:0000256" key="16">
    <source>
        <dbReference type="RuleBase" id="RU003848"/>
    </source>
</evidence>
<evidence type="ECO:0000256" key="10">
    <source>
        <dbReference type="ARBA" id="ARBA00023310"/>
    </source>
</evidence>
<dbReference type="InterPro" id="IPR028987">
    <property type="entry name" value="ATP_synth_B-like_membr_sf"/>
</dbReference>
<reference evidence="18 19" key="1">
    <citation type="submission" date="2021-12" db="EMBL/GenBank/DDBJ databases">
        <title>Genome sequencing of bacteria with rrn-lacking chromosome and rrn-plasmid.</title>
        <authorList>
            <person name="Anda M."/>
            <person name="Iwasaki W."/>
        </authorList>
    </citation>
    <scope>NUCLEOTIDE SEQUENCE [LARGE SCALE GENOMIC DNA]</scope>
    <source>
        <strain evidence="18 19">NBRC 101262</strain>
    </source>
</reference>
<evidence type="ECO:0000256" key="1">
    <source>
        <dbReference type="ARBA" id="ARBA00005513"/>
    </source>
</evidence>
<dbReference type="PANTHER" id="PTHR33445">
    <property type="entry name" value="ATP SYNTHASE SUBUNIT B', CHLOROPLASTIC"/>
    <property type="match status" value="1"/>
</dbReference>
<evidence type="ECO:0000256" key="4">
    <source>
        <dbReference type="ARBA" id="ARBA00022547"/>
    </source>
</evidence>
<dbReference type="PANTHER" id="PTHR33445:SF1">
    <property type="entry name" value="ATP SYNTHASE SUBUNIT B"/>
    <property type="match status" value="1"/>
</dbReference>
<dbReference type="CDD" id="cd06503">
    <property type="entry name" value="ATP-synt_Fo_b"/>
    <property type="match status" value="1"/>
</dbReference>
<evidence type="ECO:0000313" key="18">
    <source>
        <dbReference type="EMBL" id="BDD00223.1"/>
    </source>
</evidence>
<dbReference type="RefSeq" id="WP_338397208.1">
    <property type="nucleotide sequence ID" value="NZ_AP025292.1"/>
</dbReference>
<comment type="subcellular location">
    <subcellularLocation>
        <location evidence="15">Cell membrane</location>
        <topology evidence="15">Single-pass membrane protein</topology>
    </subcellularLocation>
    <subcellularLocation>
        <location evidence="14">Endomembrane system</location>
        <topology evidence="14">Single-pass membrane protein</topology>
    </subcellularLocation>
</comment>
<comment type="function">
    <text evidence="11 15">F(1)F(0) ATP synthase produces ATP from ADP in the presence of a proton or sodium gradient. F-type ATPases consist of two structural domains, F(1) containing the extramembraneous catalytic core and F(0) containing the membrane proton channel, linked together by a central stalk and a peripheral stalk. During catalysis, ATP synthesis in the catalytic domain of F(1) is coupled via a rotary mechanism of the central stalk subunits to proton translocation.</text>
</comment>
<evidence type="ECO:0000256" key="2">
    <source>
        <dbReference type="ARBA" id="ARBA00022448"/>
    </source>
</evidence>
<gene>
    <name evidence="15 18" type="primary">atpF</name>
    <name evidence="18" type="ORF">PEPS_25030</name>
</gene>
<dbReference type="SUPFAM" id="SSF81573">
    <property type="entry name" value="F1F0 ATP synthase subunit B, membrane domain"/>
    <property type="match status" value="1"/>
</dbReference>